<proteinExistence type="predicted"/>
<name>A0A7W7KRU9_PSENT</name>
<gene>
    <name evidence="1" type="ORF">HNP46_006357</name>
</gene>
<dbReference type="AlphaFoldDB" id="A0A7W7KRU9"/>
<dbReference type="EMBL" id="JACHLI010000040">
    <property type="protein sequence ID" value="MBB4867444.1"/>
    <property type="molecule type" value="Genomic_DNA"/>
</dbReference>
<dbReference type="Proteomes" id="UP000566995">
    <property type="component" value="Unassembled WGS sequence"/>
</dbReference>
<comment type="caution">
    <text evidence="1">The sequence shown here is derived from an EMBL/GenBank/DDBJ whole genome shotgun (WGS) entry which is preliminary data.</text>
</comment>
<evidence type="ECO:0000313" key="1">
    <source>
        <dbReference type="EMBL" id="MBB4867444.1"/>
    </source>
</evidence>
<organism evidence="1 2">
    <name type="scientific">Pseudomonas nitroreducens</name>
    <dbReference type="NCBI Taxonomy" id="46680"/>
    <lineage>
        <taxon>Bacteria</taxon>
        <taxon>Pseudomonadati</taxon>
        <taxon>Pseudomonadota</taxon>
        <taxon>Gammaproteobacteria</taxon>
        <taxon>Pseudomonadales</taxon>
        <taxon>Pseudomonadaceae</taxon>
        <taxon>Pseudomonas</taxon>
    </lineage>
</organism>
<protein>
    <submittedName>
        <fullName evidence="1">Uncharacterized protein</fullName>
    </submittedName>
</protein>
<dbReference type="RefSeq" id="WP_184596956.1">
    <property type="nucleotide sequence ID" value="NZ_JACHLI010000040.1"/>
</dbReference>
<reference evidence="1 2" key="1">
    <citation type="submission" date="2020-08" db="EMBL/GenBank/DDBJ databases">
        <title>Functional genomics of gut bacteria from endangered species of beetles.</title>
        <authorList>
            <person name="Carlos-Shanley C."/>
        </authorList>
    </citation>
    <scope>NUCLEOTIDE SEQUENCE [LARGE SCALE GENOMIC DNA]</scope>
    <source>
        <strain evidence="1 2">S00179</strain>
    </source>
</reference>
<sequence>MAKRRAVTNLYLPGTEGFRKTEFIRDVVPKSMRIVLTHEGHPETFGTGLDHDAVKKAGISEDSLKRLQAVSLGKQTYQRVAMHVVVDRGLPENNPEPTLCGVFIRTPAIEMGPWMLNLTHEAVHCRISLLHADKAYIKAVMPAVRLESTMLPGIKYGYFEEVVVTGVLMAMRERPDIAARARNKTIRSVARGVNYEGSIGYHTQQRLLQLCPTMNDCSSDPTTMAGIMTSDAEMLKAIETDFKWFETHDLSVQHKTVAQKD</sequence>
<accession>A0A7W7KRU9</accession>
<evidence type="ECO:0000313" key="2">
    <source>
        <dbReference type="Proteomes" id="UP000566995"/>
    </source>
</evidence>